<proteinExistence type="predicted"/>
<name>A0A1H6E8L9_9ACTN</name>
<dbReference type="EMBL" id="FNVU01000028">
    <property type="protein sequence ID" value="SEG93633.1"/>
    <property type="molecule type" value="Genomic_DNA"/>
</dbReference>
<keyword evidence="2" id="KW-1185">Reference proteome</keyword>
<gene>
    <name evidence="1" type="ORF">SAMN05216223_12836</name>
</gene>
<reference evidence="1 2" key="1">
    <citation type="submission" date="2016-10" db="EMBL/GenBank/DDBJ databases">
        <authorList>
            <person name="de Groot N.N."/>
        </authorList>
    </citation>
    <scope>NUCLEOTIDE SEQUENCE [LARGE SCALE GENOMIC DNA]</scope>
    <source>
        <strain evidence="1 2">CGMCC 4.2023</strain>
    </source>
</reference>
<evidence type="ECO:0000313" key="1">
    <source>
        <dbReference type="EMBL" id="SEG93633.1"/>
    </source>
</evidence>
<dbReference type="Proteomes" id="UP000236754">
    <property type="component" value="Unassembled WGS sequence"/>
</dbReference>
<organism evidence="1 2">
    <name type="scientific">Actinacidiphila yanglinensis</name>
    <dbReference type="NCBI Taxonomy" id="310779"/>
    <lineage>
        <taxon>Bacteria</taxon>
        <taxon>Bacillati</taxon>
        <taxon>Actinomycetota</taxon>
        <taxon>Actinomycetes</taxon>
        <taxon>Kitasatosporales</taxon>
        <taxon>Streptomycetaceae</taxon>
        <taxon>Actinacidiphila</taxon>
    </lineage>
</organism>
<sequence>MERPSSVERTAEYVRLLGLWAEVTTALDGRATAA</sequence>
<dbReference type="AlphaFoldDB" id="A0A1H6E8L9"/>
<accession>A0A1H6E8L9</accession>
<protein>
    <submittedName>
        <fullName evidence="1">Uncharacterized protein</fullName>
    </submittedName>
</protein>
<evidence type="ECO:0000313" key="2">
    <source>
        <dbReference type="Proteomes" id="UP000236754"/>
    </source>
</evidence>